<reference evidence="1" key="1">
    <citation type="journal article" date="2014" name="Front. Microbiol.">
        <title>High frequency of phylogenetically diverse reductive dehalogenase-homologous genes in deep subseafloor sedimentary metagenomes.</title>
        <authorList>
            <person name="Kawai M."/>
            <person name="Futagami T."/>
            <person name="Toyoda A."/>
            <person name="Takaki Y."/>
            <person name="Nishi S."/>
            <person name="Hori S."/>
            <person name="Arai W."/>
            <person name="Tsubouchi T."/>
            <person name="Morono Y."/>
            <person name="Uchiyama I."/>
            <person name="Ito T."/>
            <person name="Fujiyama A."/>
            <person name="Inagaki F."/>
            <person name="Takami H."/>
        </authorList>
    </citation>
    <scope>NUCLEOTIDE SEQUENCE</scope>
    <source>
        <strain evidence="1">Expedition CK06-06</strain>
    </source>
</reference>
<name>X1S1X8_9ZZZZ</name>
<gene>
    <name evidence="1" type="ORF">S12H4_12951</name>
</gene>
<accession>X1S1X8</accession>
<evidence type="ECO:0000313" key="1">
    <source>
        <dbReference type="EMBL" id="GAI86883.1"/>
    </source>
</evidence>
<sequence>MERNINKLYVGIDIHSRQHKVALISTDDFSKVSPNWRRARLLTIKNNAEDFNLLTKEIETLVPNPEDVAIAIDHTGGHYSMPLVWFLQSRG</sequence>
<proteinExistence type="predicted"/>
<dbReference type="AlphaFoldDB" id="X1S1X8"/>
<comment type="caution">
    <text evidence="1">The sequence shown here is derived from an EMBL/GenBank/DDBJ whole genome shotgun (WGS) entry which is preliminary data.</text>
</comment>
<protein>
    <submittedName>
        <fullName evidence="1">Uncharacterized protein</fullName>
    </submittedName>
</protein>
<dbReference type="EMBL" id="BARW01006177">
    <property type="protein sequence ID" value="GAI86883.1"/>
    <property type="molecule type" value="Genomic_DNA"/>
</dbReference>
<organism evidence="1">
    <name type="scientific">marine sediment metagenome</name>
    <dbReference type="NCBI Taxonomy" id="412755"/>
    <lineage>
        <taxon>unclassified sequences</taxon>
        <taxon>metagenomes</taxon>
        <taxon>ecological metagenomes</taxon>
    </lineage>
</organism>